<accession>A0A4Q0XYM0</accession>
<keyword evidence="1" id="KW-0472">Membrane</keyword>
<protein>
    <submittedName>
        <fullName evidence="2">Uncharacterized protein</fullName>
    </submittedName>
</protein>
<keyword evidence="3" id="KW-1185">Reference proteome</keyword>
<feature type="transmembrane region" description="Helical" evidence="1">
    <location>
        <begin position="6"/>
        <end position="21"/>
    </location>
</feature>
<evidence type="ECO:0000313" key="3">
    <source>
        <dbReference type="Proteomes" id="UP000290191"/>
    </source>
</evidence>
<keyword evidence="1" id="KW-1133">Transmembrane helix</keyword>
<dbReference type="AlphaFoldDB" id="A0A4Q0XYM0"/>
<dbReference type="STRING" id="877500.GCA_000935065_00316"/>
<organism evidence="2 3">
    <name type="scientific">Halarcobacter anaerophilus</name>
    <dbReference type="NCBI Taxonomy" id="877500"/>
    <lineage>
        <taxon>Bacteria</taxon>
        <taxon>Pseudomonadati</taxon>
        <taxon>Campylobacterota</taxon>
        <taxon>Epsilonproteobacteria</taxon>
        <taxon>Campylobacterales</taxon>
        <taxon>Arcobacteraceae</taxon>
        <taxon>Halarcobacter</taxon>
    </lineage>
</organism>
<evidence type="ECO:0000256" key="1">
    <source>
        <dbReference type="SAM" id="Phobius"/>
    </source>
</evidence>
<proteinExistence type="predicted"/>
<evidence type="ECO:0000313" key="2">
    <source>
        <dbReference type="EMBL" id="RXJ61864.1"/>
    </source>
</evidence>
<dbReference type="Proteomes" id="UP000290191">
    <property type="component" value="Unassembled WGS sequence"/>
</dbReference>
<dbReference type="EMBL" id="PDKO01000011">
    <property type="protein sequence ID" value="RXJ61864.1"/>
    <property type="molecule type" value="Genomic_DNA"/>
</dbReference>
<name>A0A4Q0XYM0_9BACT</name>
<comment type="caution">
    <text evidence="2">The sequence shown here is derived from an EMBL/GenBank/DDBJ whole genome shotgun (WGS) entry which is preliminary data.</text>
</comment>
<keyword evidence="1" id="KW-0812">Transmembrane</keyword>
<dbReference type="OrthoDB" id="5343651at2"/>
<reference evidence="2 3" key="1">
    <citation type="submission" date="2017-10" db="EMBL/GenBank/DDBJ databases">
        <title>Genomics of the genus Arcobacter.</title>
        <authorList>
            <person name="Perez-Cataluna A."/>
            <person name="Figueras M.J."/>
        </authorList>
    </citation>
    <scope>NUCLEOTIDE SEQUENCE [LARGE SCALE GENOMIC DNA]</scope>
    <source>
        <strain evidence="2 3">DSM 24636</strain>
    </source>
</reference>
<dbReference type="RefSeq" id="WP_129082639.1">
    <property type="nucleotide sequence ID" value="NZ_CP041070.1"/>
</dbReference>
<gene>
    <name evidence="2" type="ORF">CRV06_11825</name>
</gene>
<sequence length="182" mass="21220">MSKFYYVLIVFVILFFGYGILTKDSNNPMKKEARVPCQKKTVTFEKISNRDLIEKAVSLLESGNYTVKSRIEQSVYMKSQILNYISVEKADKILTYTIKKYLKNDNNDNDKLLIDYYILENDKEDKGKKGTACKLYAGYLVFEFRLNGKLIYKIQTDFIEEDTSDIPERMDCVIKSFITLKG</sequence>